<organism evidence="4 5">
    <name type="scientific">Callosobruchus maculatus</name>
    <name type="common">Southern cowpea weevil</name>
    <name type="synonym">Pulse bruchid</name>
    <dbReference type="NCBI Taxonomy" id="64391"/>
    <lineage>
        <taxon>Eukaryota</taxon>
        <taxon>Metazoa</taxon>
        <taxon>Ecdysozoa</taxon>
        <taxon>Arthropoda</taxon>
        <taxon>Hexapoda</taxon>
        <taxon>Insecta</taxon>
        <taxon>Pterygota</taxon>
        <taxon>Neoptera</taxon>
        <taxon>Endopterygota</taxon>
        <taxon>Coleoptera</taxon>
        <taxon>Polyphaga</taxon>
        <taxon>Cucujiformia</taxon>
        <taxon>Chrysomeloidea</taxon>
        <taxon>Chrysomelidae</taxon>
        <taxon>Bruchinae</taxon>
        <taxon>Bruchini</taxon>
        <taxon>Callosobruchus</taxon>
    </lineage>
</organism>
<dbReference type="Gene3D" id="3.30.420.10">
    <property type="entry name" value="Ribonuclease H-like superfamily/Ribonuclease H"/>
    <property type="match status" value="1"/>
</dbReference>
<reference evidence="4 5" key="1">
    <citation type="submission" date="2019-01" db="EMBL/GenBank/DDBJ databases">
        <authorList>
            <person name="Sayadi A."/>
        </authorList>
    </citation>
    <scope>NUCLEOTIDE SEQUENCE [LARGE SCALE GENOMIC DNA]</scope>
</reference>
<dbReference type="InterPro" id="IPR050951">
    <property type="entry name" value="Retrovirus_Pol_polyprotein"/>
</dbReference>
<dbReference type="GO" id="GO:0003964">
    <property type="term" value="F:RNA-directed DNA polymerase activity"/>
    <property type="evidence" value="ECO:0007669"/>
    <property type="project" value="UniProtKB-EC"/>
</dbReference>
<dbReference type="PROSITE" id="PS50994">
    <property type="entry name" value="INTEGRASE"/>
    <property type="match status" value="1"/>
</dbReference>
<dbReference type="OrthoDB" id="8065885at2759"/>
<gene>
    <name evidence="4" type="ORF">CALMAC_LOCUS13608</name>
</gene>
<evidence type="ECO:0000313" key="5">
    <source>
        <dbReference type="Proteomes" id="UP000410492"/>
    </source>
</evidence>
<feature type="region of interest" description="Disordered" evidence="2">
    <location>
        <begin position="448"/>
        <end position="504"/>
    </location>
</feature>
<evidence type="ECO:0000259" key="3">
    <source>
        <dbReference type="PROSITE" id="PS50994"/>
    </source>
</evidence>
<dbReference type="GO" id="GO:0015074">
    <property type="term" value="P:DNA integration"/>
    <property type="evidence" value="ECO:0007669"/>
    <property type="project" value="InterPro"/>
</dbReference>
<protein>
    <recommendedName>
        <fullName evidence="1">RNA-directed DNA polymerase</fullName>
        <ecNumber evidence="1">2.7.7.49</ecNumber>
    </recommendedName>
</protein>
<dbReference type="InterPro" id="IPR012337">
    <property type="entry name" value="RNaseH-like_sf"/>
</dbReference>
<dbReference type="EMBL" id="CAACVG010009724">
    <property type="protein sequence ID" value="VEN53985.1"/>
    <property type="molecule type" value="Genomic_DNA"/>
</dbReference>
<dbReference type="InterPro" id="IPR001584">
    <property type="entry name" value="Integrase_cat-core"/>
</dbReference>
<proteinExistence type="predicted"/>
<evidence type="ECO:0000256" key="2">
    <source>
        <dbReference type="SAM" id="MobiDB-lite"/>
    </source>
</evidence>
<keyword evidence="5" id="KW-1185">Reference proteome</keyword>
<accession>A0A653D205</accession>
<dbReference type="Pfam" id="PF00665">
    <property type="entry name" value="rve"/>
    <property type="match status" value="1"/>
</dbReference>
<dbReference type="PANTHER" id="PTHR37984">
    <property type="entry name" value="PROTEIN CBG26694"/>
    <property type="match status" value="1"/>
</dbReference>
<dbReference type="EC" id="2.7.7.49" evidence="1"/>
<dbReference type="SUPFAM" id="SSF53098">
    <property type="entry name" value="Ribonuclease H-like"/>
    <property type="match status" value="1"/>
</dbReference>
<sequence>MSASTIVRWNVMLSAYQYQIEYRKGSQLHEADMLSRLPLKDITEIDSSINSFNLSEELPISYKDIAKVSSKDAVLMKVIDYVKSGWPSHVASELKPYYVKRNELSCEQNCLLKGTKVVIPEALRTQILELMHEDHIGIVRTKMLARSTLWWPNVNSDIENMINGCQVCQQSQNNQERFLMSWPKTENVFSRIHIDFFHAENKIFLLIVDSKSKWVDIHHIGKGTSIEPTIEKLKSTFSVMGLPDMIVSDNGPPFNSAEFTKFCHVNGIEVIKTPPYHPQSNGCAERHVQNVKDALNKYLLSKSTLKIEQRTVNFLFSYRNTPTSCWMSPNEIIFKVKPKTRLDLLKPKKGGQVDIKESEEFIRPPMFVVGEKVFVGKLGPYCKEKWKVGEIVKCVSAITYLVKVDDQVMYKHVNSLRKNMCNDQQLETVELRSPCVDKTPNIDLFCNPNMTPEPQPEPSSSQVASPALAESVLQRQTNDVMPGAEVPCLRRSTRARQAPKRLDL</sequence>
<evidence type="ECO:0000313" key="4">
    <source>
        <dbReference type="EMBL" id="VEN53985.1"/>
    </source>
</evidence>
<feature type="compositionally biased region" description="Low complexity" evidence="2">
    <location>
        <begin position="458"/>
        <end position="467"/>
    </location>
</feature>
<dbReference type="GO" id="GO:0003676">
    <property type="term" value="F:nucleic acid binding"/>
    <property type="evidence" value="ECO:0007669"/>
    <property type="project" value="InterPro"/>
</dbReference>
<dbReference type="Pfam" id="PF17921">
    <property type="entry name" value="Integrase_H2C2"/>
    <property type="match status" value="1"/>
</dbReference>
<evidence type="ECO:0000256" key="1">
    <source>
        <dbReference type="ARBA" id="ARBA00012493"/>
    </source>
</evidence>
<dbReference type="InterPro" id="IPR041588">
    <property type="entry name" value="Integrase_H2C2"/>
</dbReference>
<dbReference type="FunFam" id="1.10.340.70:FF:000003">
    <property type="entry name" value="Protein CBG25708"/>
    <property type="match status" value="1"/>
</dbReference>
<feature type="compositionally biased region" description="Basic residues" evidence="2">
    <location>
        <begin position="491"/>
        <end position="504"/>
    </location>
</feature>
<dbReference type="Gene3D" id="1.10.340.70">
    <property type="match status" value="1"/>
</dbReference>
<dbReference type="AlphaFoldDB" id="A0A653D205"/>
<feature type="domain" description="Integrase catalytic" evidence="3">
    <location>
        <begin position="179"/>
        <end position="337"/>
    </location>
</feature>
<dbReference type="PANTHER" id="PTHR37984:SF5">
    <property type="entry name" value="PROTEIN NYNRIN-LIKE"/>
    <property type="match status" value="1"/>
</dbReference>
<dbReference type="InterPro" id="IPR036397">
    <property type="entry name" value="RNaseH_sf"/>
</dbReference>
<dbReference type="Proteomes" id="UP000410492">
    <property type="component" value="Unassembled WGS sequence"/>
</dbReference>
<name>A0A653D205_CALMS</name>